<feature type="domain" description="DUF6594" evidence="2">
    <location>
        <begin position="4"/>
        <end position="277"/>
    </location>
</feature>
<dbReference type="EMBL" id="KQ947410">
    <property type="protein sequence ID" value="KUJ19875.1"/>
    <property type="molecule type" value="Genomic_DNA"/>
</dbReference>
<dbReference type="GeneID" id="28831635"/>
<evidence type="ECO:0000259" key="2">
    <source>
        <dbReference type="Pfam" id="PF20237"/>
    </source>
</evidence>
<feature type="transmembrane region" description="Helical" evidence="1">
    <location>
        <begin position="265"/>
        <end position="285"/>
    </location>
</feature>
<dbReference type="PANTHER" id="PTHR34502">
    <property type="entry name" value="DUF6594 DOMAIN-CONTAINING PROTEIN-RELATED"/>
    <property type="match status" value="1"/>
</dbReference>
<dbReference type="InterPro" id="IPR046529">
    <property type="entry name" value="DUF6594"/>
</dbReference>
<keyword evidence="1" id="KW-0472">Membrane</keyword>
<feature type="transmembrane region" description="Helical" evidence="1">
    <location>
        <begin position="214"/>
        <end position="233"/>
    </location>
</feature>
<keyword evidence="4" id="KW-1185">Reference proteome</keyword>
<protein>
    <recommendedName>
        <fullName evidence="2">DUF6594 domain-containing protein</fullName>
    </recommendedName>
</protein>
<keyword evidence="1" id="KW-1133">Transmembrane helix</keyword>
<accession>A0A194XI26</accession>
<proteinExistence type="predicted"/>
<evidence type="ECO:0000313" key="4">
    <source>
        <dbReference type="Proteomes" id="UP000070700"/>
    </source>
</evidence>
<dbReference type="KEGG" id="psco:LY89DRAFT_772492"/>
<evidence type="ECO:0000313" key="3">
    <source>
        <dbReference type="EMBL" id="KUJ19875.1"/>
    </source>
</evidence>
<dbReference type="RefSeq" id="XP_018074230.1">
    <property type="nucleotide sequence ID" value="XM_018221909.1"/>
</dbReference>
<sequence>MKGYAKLGWLMGNRPETAILRCFSSLSVQKLLYLQAELTSLEQDLRRFAAEDDVSSYGNREDYSTNWRALKASVAENAEDGKSGQQWETMLAISEKLEEYQIALLRHREMNAVPEPLQQDLEFLMNWMSRPDMGGVHLDGDDRLIWTEKEFQSDLLTLKPRMKEELFYHWISSSFINRFHTLLGYYFKATRPEEHLAGTVIYDDAHLRRLTRSIATVFACMLPVLSIVVLYVVQAMSKRLGIVAAFTIIFSVSLVTMTSAEMGDIFAATAAYALVQVVFIGTTGGNCSSVN</sequence>
<dbReference type="InParanoid" id="A0A194XI26"/>
<reference evidence="3 4" key="1">
    <citation type="submission" date="2015-10" db="EMBL/GenBank/DDBJ databases">
        <title>Full genome of DAOMC 229536 Phialocephala scopiformis, a fungal endophyte of spruce producing the potent anti-insectan compound rugulosin.</title>
        <authorList>
            <consortium name="DOE Joint Genome Institute"/>
            <person name="Walker A.K."/>
            <person name="Frasz S.L."/>
            <person name="Seifert K.A."/>
            <person name="Miller J.D."/>
            <person name="Mondo S.J."/>
            <person name="Labutti K."/>
            <person name="Lipzen A."/>
            <person name="Dockter R."/>
            <person name="Kennedy M."/>
            <person name="Grigoriev I.V."/>
            <person name="Spatafora J.W."/>
        </authorList>
    </citation>
    <scope>NUCLEOTIDE SEQUENCE [LARGE SCALE GENOMIC DNA]</scope>
    <source>
        <strain evidence="3 4">CBS 120377</strain>
    </source>
</reference>
<keyword evidence="1" id="KW-0812">Transmembrane</keyword>
<dbReference type="Proteomes" id="UP000070700">
    <property type="component" value="Unassembled WGS sequence"/>
</dbReference>
<feature type="transmembrane region" description="Helical" evidence="1">
    <location>
        <begin position="240"/>
        <end position="259"/>
    </location>
</feature>
<organism evidence="3 4">
    <name type="scientific">Mollisia scopiformis</name>
    <name type="common">Conifer needle endophyte fungus</name>
    <name type="synonym">Phialocephala scopiformis</name>
    <dbReference type="NCBI Taxonomy" id="149040"/>
    <lineage>
        <taxon>Eukaryota</taxon>
        <taxon>Fungi</taxon>
        <taxon>Dikarya</taxon>
        <taxon>Ascomycota</taxon>
        <taxon>Pezizomycotina</taxon>
        <taxon>Leotiomycetes</taxon>
        <taxon>Helotiales</taxon>
        <taxon>Mollisiaceae</taxon>
        <taxon>Mollisia</taxon>
    </lineage>
</organism>
<evidence type="ECO:0000256" key="1">
    <source>
        <dbReference type="SAM" id="Phobius"/>
    </source>
</evidence>
<dbReference type="Pfam" id="PF20237">
    <property type="entry name" value="DUF6594"/>
    <property type="match status" value="1"/>
</dbReference>
<dbReference type="PANTHER" id="PTHR34502:SF5">
    <property type="entry name" value="DUF6594 DOMAIN-CONTAINING PROTEIN"/>
    <property type="match status" value="1"/>
</dbReference>
<gene>
    <name evidence="3" type="ORF">LY89DRAFT_772492</name>
</gene>
<name>A0A194XI26_MOLSC</name>
<dbReference type="AlphaFoldDB" id="A0A194XI26"/>
<dbReference type="OrthoDB" id="5342093at2759"/>